<accession>A0A2U2N4W2</accession>
<evidence type="ECO:0000256" key="1">
    <source>
        <dbReference type="SAM" id="Phobius"/>
    </source>
</evidence>
<dbReference type="NCBIfam" id="TIGR01409">
    <property type="entry name" value="TAT_signal_seq"/>
    <property type="match status" value="1"/>
</dbReference>
<dbReference type="AlphaFoldDB" id="A0A2U2N4W2"/>
<feature type="transmembrane region" description="Helical" evidence="1">
    <location>
        <begin position="211"/>
        <end position="238"/>
    </location>
</feature>
<comment type="caution">
    <text evidence="2">The sequence shown here is derived from an EMBL/GenBank/DDBJ whole genome shotgun (WGS) entry which is preliminary data.</text>
</comment>
<feature type="transmembrane region" description="Helical" evidence="1">
    <location>
        <begin position="132"/>
        <end position="155"/>
    </location>
</feature>
<dbReference type="Proteomes" id="UP000245876">
    <property type="component" value="Unassembled WGS sequence"/>
</dbReference>
<feature type="transmembrane region" description="Helical" evidence="1">
    <location>
        <begin position="307"/>
        <end position="330"/>
    </location>
</feature>
<protein>
    <submittedName>
        <fullName evidence="2">Uncharacterized protein</fullName>
    </submittedName>
</protein>
<keyword evidence="3" id="KW-1185">Reference proteome</keyword>
<feature type="transmembrane region" description="Helical" evidence="1">
    <location>
        <begin position="100"/>
        <end position="120"/>
    </location>
</feature>
<organism evidence="2 3">
    <name type="scientific">Bifidobacterium callitrichidarum</name>
    <dbReference type="NCBI Taxonomy" id="2052941"/>
    <lineage>
        <taxon>Bacteria</taxon>
        <taxon>Bacillati</taxon>
        <taxon>Actinomycetota</taxon>
        <taxon>Actinomycetes</taxon>
        <taxon>Bifidobacteriales</taxon>
        <taxon>Bifidobacteriaceae</taxon>
        <taxon>Bifidobacterium</taxon>
    </lineage>
</organism>
<reference evidence="2 3" key="1">
    <citation type="journal article" date="2018" name="Int. J. Syst. Evol. Microbiol.">
        <title>Bifidobacterium callitrichidarum sp. nov. from the faeces of the emperor tamarin (Saguinus imperator).</title>
        <authorList>
            <person name="Modesto M."/>
            <person name="Michelini S."/>
            <person name="Sansosti M.C."/>
            <person name="De Filippo C."/>
            <person name="Cavalieri D."/>
            <person name="Qvirist L."/>
            <person name="Andlid T."/>
            <person name="Spiezio C."/>
            <person name="Sandri C."/>
            <person name="Pascarelli S."/>
            <person name="Sgorbati B."/>
            <person name="Mattarelli P."/>
        </authorList>
    </citation>
    <scope>NUCLEOTIDE SEQUENCE [LARGE SCALE GENOMIC DNA]</scope>
    <source>
        <strain evidence="2 3">TRI 5</strain>
    </source>
</reference>
<keyword evidence="1" id="KW-0472">Membrane</keyword>
<keyword evidence="1" id="KW-0812">Transmembrane</keyword>
<proteinExistence type="predicted"/>
<dbReference type="EMBL" id="QFFM01000020">
    <property type="protein sequence ID" value="PWG64170.1"/>
    <property type="molecule type" value="Genomic_DNA"/>
</dbReference>
<sequence length="344" mass="37245">MDGKVVTMNDNVRESAHGTANAAAGVSETSVRGGRGMMRGDDFLGMSRQCRLTLRRNLAVYGVVLLLGLLLFVALCYQRLQALRYEPGGLSSSVDAEQYWFPILLLTAAVWQWLFFDTAVCHGVSRRTFVKASAIGGAIMALAVSVVMVASRYVLIISGRGGTCFAGIKGCFLGEPFDLPRSEQFLYAWQRVSYTGDASAPTFSPMLVGGALFMFLKFLSLMLSYVAVGTVLGAVLAWAAGKGAWGIVAALFVACLASQLLGSNSILWTNEWLGRFTSAGTLGNWLVQAASGRIISHLSAGVEFGTYVVWIPLVESLVLFALCVWIVYLMTARREIHPARQRIL</sequence>
<feature type="transmembrane region" description="Helical" evidence="1">
    <location>
        <begin position="58"/>
        <end position="80"/>
    </location>
</feature>
<dbReference type="InterPro" id="IPR019546">
    <property type="entry name" value="TAT_signal_bac_arc"/>
</dbReference>
<evidence type="ECO:0000313" key="2">
    <source>
        <dbReference type="EMBL" id="PWG64170.1"/>
    </source>
</evidence>
<feature type="transmembrane region" description="Helical" evidence="1">
    <location>
        <begin position="245"/>
        <end position="268"/>
    </location>
</feature>
<name>A0A2U2N4W2_9BIFI</name>
<keyword evidence="1" id="KW-1133">Transmembrane helix</keyword>
<gene>
    <name evidence="2" type="ORF">DF196_09495</name>
</gene>
<evidence type="ECO:0000313" key="3">
    <source>
        <dbReference type="Proteomes" id="UP000245876"/>
    </source>
</evidence>